<proteinExistence type="inferred from homology"/>
<dbReference type="Pfam" id="PF01585">
    <property type="entry name" value="G-patch"/>
    <property type="match status" value="1"/>
</dbReference>
<dbReference type="Pfam" id="PF13821">
    <property type="entry name" value="DUF4187"/>
    <property type="match status" value="1"/>
</dbReference>
<dbReference type="PROSITE" id="PS50174">
    <property type="entry name" value="G_PATCH"/>
    <property type="match status" value="1"/>
</dbReference>
<dbReference type="GO" id="GO:0003676">
    <property type="term" value="F:nucleic acid binding"/>
    <property type="evidence" value="ECO:0007669"/>
    <property type="project" value="InterPro"/>
</dbReference>
<evidence type="ECO:0000256" key="4">
    <source>
        <dbReference type="SAM" id="MobiDB-lite"/>
    </source>
</evidence>
<dbReference type="RefSeq" id="XP_066915065.1">
    <property type="nucleotide sequence ID" value="XM_067058964.1"/>
</dbReference>
<feature type="region of interest" description="Disordered" evidence="4">
    <location>
        <begin position="195"/>
        <end position="219"/>
    </location>
</feature>
<evidence type="ECO:0000313" key="6">
    <source>
        <dbReference type="EnsemblMetazoa" id="CLYHEMP022423.2"/>
    </source>
</evidence>
<dbReference type="PANTHER" id="PTHR21032:SF0">
    <property type="entry name" value="G PATCH DOMAIN-CONTAINING PROTEIN 11"/>
    <property type="match status" value="1"/>
</dbReference>
<dbReference type="GO" id="GO:0000776">
    <property type="term" value="C:kinetochore"/>
    <property type="evidence" value="ECO:0007669"/>
    <property type="project" value="TreeGrafter"/>
</dbReference>
<reference evidence="6" key="1">
    <citation type="submission" date="2021-01" db="UniProtKB">
        <authorList>
            <consortium name="EnsemblMetazoa"/>
        </authorList>
    </citation>
    <scope>IDENTIFICATION</scope>
</reference>
<accession>A0A7M5XF32</accession>
<feature type="compositionally biased region" description="Acidic residues" evidence="4">
    <location>
        <begin position="201"/>
        <end position="219"/>
    </location>
</feature>
<evidence type="ECO:0000256" key="2">
    <source>
        <dbReference type="ARBA" id="ARBA00021978"/>
    </source>
</evidence>
<dbReference type="InterPro" id="IPR000467">
    <property type="entry name" value="G_patch_dom"/>
</dbReference>
<dbReference type="OrthoDB" id="786951at2759"/>
<protein>
    <recommendedName>
        <fullName evidence="2">G patch domain-containing protein 11</fullName>
    </recommendedName>
    <alternativeName>
        <fullName evidence="3">Coiled-coil domain-containing protein 75</fullName>
    </alternativeName>
</protein>
<feature type="compositionally biased region" description="Basic and acidic residues" evidence="4">
    <location>
        <begin position="121"/>
        <end position="152"/>
    </location>
</feature>
<dbReference type="InterPro" id="IPR039249">
    <property type="entry name" value="GPATCH11"/>
</dbReference>
<dbReference type="InterPro" id="IPR025239">
    <property type="entry name" value="DUF4187"/>
</dbReference>
<evidence type="ECO:0000256" key="3">
    <source>
        <dbReference type="ARBA" id="ARBA00030688"/>
    </source>
</evidence>
<dbReference type="PANTHER" id="PTHR21032">
    <property type="entry name" value="G PATCH DOMAIN-CONTAINING PROTEIN 11"/>
    <property type="match status" value="1"/>
</dbReference>
<dbReference type="Proteomes" id="UP000594262">
    <property type="component" value="Unplaced"/>
</dbReference>
<feature type="domain" description="G-patch" evidence="5">
    <location>
        <begin position="77"/>
        <end position="123"/>
    </location>
</feature>
<dbReference type="SMART" id="SM00443">
    <property type="entry name" value="G_patch"/>
    <property type="match status" value="1"/>
</dbReference>
<name>A0A7M5XF32_9CNID</name>
<keyword evidence="7" id="KW-1185">Reference proteome</keyword>
<dbReference type="EnsemblMetazoa" id="CLYHEMT022423.1">
    <property type="protein sequence ID" value="CLYHEMP022423.1"/>
    <property type="gene ID" value="CLYHEMG022423"/>
</dbReference>
<dbReference type="EnsemblMetazoa" id="CLYHEMT022423.2">
    <property type="protein sequence ID" value="CLYHEMP022423.2"/>
    <property type="gene ID" value="CLYHEMG022423"/>
</dbReference>
<comment type="similarity">
    <text evidence="1">Belongs to the GPATCH11 family.</text>
</comment>
<evidence type="ECO:0000313" key="7">
    <source>
        <dbReference type="Proteomes" id="UP000594262"/>
    </source>
</evidence>
<dbReference type="GeneID" id="136802247"/>
<feature type="compositionally biased region" description="Acidic residues" evidence="4">
    <location>
        <begin position="1"/>
        <end position="12"/>
    </location>
</feature>
<dbReference type="SMART" id="SM01173">
    <property type="entry name" value="DUF4187"/>
    <property type="match status" value="1"/>
</dbReference>
<evidence type="ECO:0000259" key="5">
    <source>
        <dbReference type="PROSITE" id="PS50174"/>
    </source>
</evidence>
<feature type="region of interest" description="Disordered" evidence="4">
    <location>
        <begin position="1"/>
        <end position="77"/>
    </location>
</feature>
<sequence>MNKDEEEDEDDYMSDKYLLNESKPGLMPKLFLDRHKRGESSSTKKKNTPKPKQEKHQSVKVKEQENRKEKLDQALDESNKGFAMLARMGFKKGMGLGKEGQGRSDPIPIDIKTGRGGVGKTSEEERKRTKRLEMYRIKAKRRKEDEEHLKGDFKSRMRSKINERQVFADLCKSQKACHQLDQKKGMEEPIQSWYWTKQPPQDDEEQEVEEVQDEVEEDDNEKLVILTCYLRTEHRYCIWCGITFNDENDLKENCPGDTFEDHQD</sequence>
<evidence type="ECO:0000256" key="1">
    <source>
        <dbReference type="ARBA" id="ARBA00007140"/>
    </source>
</evidence>
<feature type="region of interest" description="Disordered" evidence="4">
    <location>
        <begin position="94"/>
        <end position="152"/>
    </location>
</feature>
<feature type="compositionally biased region" description="Basic and acidic residues" evidence="4">
    <location>
        <begin position="51"/>
        <end position="77"/>
    </location>
</feature>
<organism evidence="6 7">
    <name type="scientific">Clytia hemisphaerica</name>
    <dbReference type="NCBI Taxonomy" id="252671"/>
    <lineage>
        <taxon>Eukaryota</taxon>
        <taxon>Metazoa</taxon>
        <taxon>Cnidaria</taxon>
        <taxon>Hydrozoa</taxon>
        <taxon>Hydroidolina</taxon>
        <taxon>Leptothecata</taxon>
        <taxon>Obeliida</taxon>
        <taxon>Clytiidae</taxon>
        <taxon>Clytia</taxon>
    </lineage>
</organism>
<dbReference type="AlphaFoldDB" id="A0A7M5XF32"/>